<dbReference type="Proteomes" id="UP000037696">
    <property type="component" value="Unassembled WGS sequence"/>
</dbReference>
<protein>
    <submittedName>
        <fullName evidence="2">Uncharacterized protein</fullName>
    </submittedName>
</protein>
<reference evidence="2 3" key="1">
    <citation type="submission" date="2015-08" db="EMBL/GenBank/DDBJ databases">
        <title>Genome sequencing of Penicillium nordicum.</title>
        <authorList>
            <person name="Nguyen H.D."/>
            <person name="Seifert K.A."/>
        </authorList>
    </citation>
    <scope>NUCLEOTIDE SEQUENCE [LARGE SCALE GENOMIC DNA]</scope>
    <source>
        <strain evidence="2 3">DAOMC 185683</strain>
    </source>
</reference>
<name>A0A0M9WIM3_9EURO</name>
<sequence length="74" mass="8339">MLRHIERERDAVVGLHRSQTHGPDRTIGGRRVGGSEYGRVQPPVRHIVFCQQNISIKPVLAYSICVIVTTAYEI</sequence>
<gene>
    <name evidence="2" type="ORF">ACN38_g2768</name>
</gene>
<dbReference type="EMBL" id="LHQQ01000031">
    <property type="protein sequence ID" value="KOS46282.1"/>
    <property type="molecule type" value="Genomic_DNA"/>
</dbReference>
<evidence type="ECO:0000256" key="1">
    <source>
        <dbReference type="SAM" id="MobiDB-lite"/>
    </source>
</evidence>
<keyword evidence="3" id="KW-1185">Reference proteome</keyword>
<accession>A0A0M9WIM3</accession>
<feature type="region of interest" description="Disordered" evidence="1">
    <location>
        <begin position="1"/>
        <end position="35"/>
    </location>
</feature>
<comment type="caution">
    <text evidence="2">The sequence shown here is derived from an EMBL/GenBank/DDBJ whole genome shotgun (WGS) entry which is preliminary data.</text>
</comment>
<organism evidence="2 3">
    <name type="scientific">Penicillium nordicum</name>
    <dbReference type="NCBI Taxonomy" id="229535"/>
    <lineage>
        <taxon>Eukaryota</taxon>
        <taxon>Fungi</taxon>
        <taxon>Dikarya</taxon>
        <taxon>Ascomycota</taxon>
        <taxon>Pezizomycotina</taxon>
        <taxon>Eurotiomycetes</taxon>
        <taxon>Eurotiomycetidae</taxon>
        <taxon>Eurotiales</taxon>
        <taxon>Aspergillaceae</taxon>
        <taxon>Penicillium</taxon>
    </lineage>
</organism>
<feature type="compositionally biased region" description="Basic and acidic residues" evidence="1">
    <location>
        <begin position="1"/>
        <end position="11"/>
    </location>
</feature>
<evidence type="ECO:0000313" key="2">
    <source>
        <dbReference type="EMBL" id="KOS46282.1"/>
    </source>
</evidence>
<evidence type="ECO:0000313" key="3">
    <source>
        <dbReference type="Proteomes" id="UP000037696"/>
    </source>
</evidence>
<dbReference type="AlphaFoldDB" id="A0A0M9WIM3"/>
<proteinExistence type="predicted"/>